<dbReference type="Pfam" id="PF13304">
    <property type="entry name" value="AAA_21"/>
    <property type="match status" value="1"/>
</dbReference>
<gene>
    <name evidence="2" type="ORF">HX893_04275</name>
</gene>
<dbReference type="Proteomes" id="UP000585226">
    <property type="component" value="Unassembled WGS sequence"/>
</dbReference>
<dbReference type="PANTHER" id="PTHR43581">
    <property type="entry name" value="ATP/GTP PHOSPHATASE"/>
    <property type="match status" value="1"/>
</dbReference>
<protein>
    <submittedName>
        <fullName evidence="2">AAA family ATPase</fullName>
    </submittedName>
</protein>
<evidence type="ECO:0000313" key="3">
    <source>
        <dbReference type="Proteomes" id="UP000585226"/>
    </source>
</evidence>
<organism evidence="2 3">
    <name type="scientific">Pseudomonas reactans</name>
    <dbReference type="NCBI Taxonomy" id="117680"/>
    <lineage>
        <taxon>Bacteria</taxon>
        <taxon>Pseudomonadati</taxon>
        <taxon>Pseudomonadota</taxon>
        <taxon>Gammaproteobacteria</taxon>
        <taxon>Pseudomonadales</taxon>
        <taxon>Pseudomonadaceae</taxon>
        <taxon>Pseudomonas</taxon>
    </lineage>
</organism>
<dbReference type="InterPro" id="IPR003959">
    <property type="entry name" value="ATPase_AAA_core"/>
</dbReference>
<dbReference type="AlphaFoldDB" id="A0A7Y8FXH6"/>
<dbReference type="GO" id="GO:0005524">
    <property type="term" value="F:ATP binding"/>
    <property type="evidence" value="ECO:0007669"/>
    <property type="project" value="InterPro"/>
</dbReference>
<dbReference type="RefSeq" id="WP_177110338.1">
    <property type="nucleotide sequence ID" value="NZ_JACASD010000009.1"/>
</dbReference>
<name>A0A7Y8FXH6_9PSED</name>
<dbReference type="EMBL" id="JACASD010000009">
    <property type="protein sequence ID" value="NWE87347.1"/>
    <property type="molecule type" value="Genomic_DNA"/>
</dbReference>
<feature type="domain" description="ATPase AAA-type core" evidence="1">
    <location>
        <begin position="362"/>
        <end position="467"/>
    </location>
</feature>
<dbReference type="InterPro" id="IPR051396">
    <property type="entry name" value="Bact_Antivir_Def_Nuclease"/>
</dbReference>
<dbReference type="SUPFAM" id="SSF52540">
    <property type="entry name" value="P-loop containing nucleoside triphosphate hydrolases"/>
    <property type="match status" value="1"/>
</dbReference>
<dbReference type="Gene3D" id="3.40.50.300">
    <property type="entry name" value="P-loop containing nucleotide triphosphate hydrolases"/>
    <property type="match status" value="2"/>
</dbReference>
<dbReference type="PANTHER" id="PTHR43581:SF4">
    <property type="entry name" value="ATP_GTP PHOSPHATASE"/>
    <property type="match status" value="1"/>
</dbReference>
<sequence length="557" mass="64115">MKLLHFELIGQYKGLANQQFDFSEAPGKVVALIGLNGSGKSQLMEIIAEAFAYLERKKRADFSTRKNLGYCFNLTYEWSGDDRETLKRYTIQLKPDQSVLIQRCIKLSTPASDLESDNAQWQPEVECALADLPLPRIIGYASGLNENLQRSFMRNALQYFEVMRTRSRRRLELAQPNVDADDFEQINDKYRRRYPGIFGSPSTSITNDNLHTLEADTPLPNSLFLDYDCTNLVVAALGLLSETERDELWPEIRLRHPRKVILQYDLRRAPVAQDSIEDIKQLIRTLGDECLRGLSRRTTDEQFELYELNYLHAEITINFLNPNITNSLRETYIDPARFFWKLYKLQLLGAGKWSLDIRRVLRNDSLNSHVKKPLKNKLPLTVVELELADGNNAAPIDDLSDGETQLLHTIGAVRLFGDAETLFIFDEPETHLNPSWRTRYHLDFEHAGRSLATSQAIISSHSPFLISSLHREAVYHFERVDGQSVMAPPPSETYGASFEVLIKKFFGLRSAISQTAVDEIRRHLHDEHIDNDSKRQWLEEQLGESMERAYLMQHLED</sequence>
<accession>A0A7Y8FXH6</accession>
<comment type="caution">
    <text evidence="2">The sequence shown here is derived from an EMBL/GenBank/DDBJ whole genome shotgun (WGS) entry which is preliminary data.</text>
</comment>
<evidence type="ECO:0000313" key="2">
    <source>
        <dbReference type="EMBL" id="NWE87347.1"/>
    </source>
</evidence>
<dbReference type="GO" id="GO:0016887">
    <property type="term" value="F:ATP hydrolysis activity"/>
    <property type="evidence" value="ECO:0007669"/>
    <property type="project" value="InterPro"/>
</dbReference>
<dbReference type="InterPro" id="IPR027417">
    <property type="entry name" value="P-loop_NTPase"/>
</dbReference>
<evidence type="ECO:0000259" key="1">
    <source>
        <dbReference type="Pfam" id="PF13304"/>
    </source>
</evidence>
<reference evidence="2 3" key="1">
    <citation type="submission" date="2020-04" db="EMBL/GenBank/DDBJ databases">
        <title>Molecular characterization of pseudomonads from Agaricus bisporus reveal novel blotch 2 pathogens in Western Europe.</title>
        <authorList>
            <person name="Taparia T."/>
            <person name="Krijger M."/>
            <person name="Haynes E."/>
            <person name="Elpinstone J.G."/>
            <person name="Noble R."/>
            <person name="Van Der Wolf J."/>
        </authorList>
    </citation>
    <scope>NUCLEOTIDE SEQUENCE [LARGE SCALE GENOMIC DNA]</scope>
    <source>
        <strain evidence="2 3">P8021</strain>
    </source>
</reference>
<proteinExistence type="predicted"/>